<keyword evidence="3" id="KW-0902">Two-component regulatory system</keyword>
<dbReference type="InterPro" id="IPR003594">
    <property type="entry name" value="HATPase_dom"/>
</dbReference>
<dbReference type="Proteomes" id="UP000199405">
    <property type="component" value="Unassembled WGS sequence"/>
</dbReference>
<evidence type="ECO:0000256" key="4">
    <source>
        <dbReference type="SAM" id="Phobius"/>
    </source>
</evidence>
<feature type="transmembrane region" description="Helical" evidence="4">
    <location>
        <begin position="105"/>
        <end position="122"/>
    </location>
</feature>
<proteinExistence type="predicted"/>
<feature type="transmembrane region" description="Helical" evidence="4">
    <location>
        <begin position="212"/>
        <end position="232"/>
    </location>
</feature>
<protein>
    <submittedName>
        <fullName evidence="7">Phage shock protein C (PspC) family protein</fullName>
    </submittedName>
</protein>
<evidence type="ECO:0000256" key="1">
    <source>
        <dbReference type="ARBA" id="ARBA00022679"/>
    </source>
</evidence>
<feature type="transmembrane region" description="Helical" evidence="4">
    <location>
        <begin position="178"/>
        <end position="200"/>
    </location>
</feature>
<evidence type="ECO:0000256" key="3">
    <source>
        <dbReference type="ARBA" id="ARBA00023012"/>
    </source>
</evidence>
<evidence type="ECO:0000259" key="5">
    <source>
        <dbReference type="Pfam" id="PF02518"/>
    </source>
</evidence>
<dbReference type="CDD" id="cd16917">
    <property type="entry name" value="HATPase_UhpB-NarQ-NarX-like"/>
    <property type="match status" value="1"/>
</dbReference>
<dbReference type="Gene3D" id="3.30.565.10">
    <property type="entry name" value="Histidine kinase-like ATPase, C-terminal domain"/>
    <property type="match status" value="1"/>
</dbReference>
<feature type="transmembrane region" description="Helical" evidence="4">
    <location>
        <begin position="128"/>
        <end position="147"/>
    </location>
</feature>
<dbReference type="InterPro" id="IPR036890">
    <property type="entry name" value="HATPase_C_sf"/>
</dbReference>
<accession>A0ABY0KSH2</accession>
<dbReference type="InterPro" id="IPR007168">
    <property type="entry name" value="Phageshock_PspC_N"/>
</dbReference>
<dbReference type="Pfam" id="PF04024">
    <property type="entry name" value="PspC"/>
    <property type="match status" value="1"/>
</dbReference>
<keyword evidence="4" id="KW-0812">Transmembrane</keyword>
<evidence type="ECO:0000259" key="6">
    <source>
        <dbReference type="Pfam" id="PF04024"/>
    </source>
</evidence>
<sequence length="439" mass="46710">MSPPCDDLSVGAAGASASTWESPISSTPAPHAPRLYRATDHRLAAGVAAGIAEHLGIPVLRVRVAFMVLLGLSGLGLLLYAAFWAVVPPRPGDTAVPPRRDLAQLLPFVVIGLGVLLLQVVAFNSVGAAGTAGWLVAIIAVGAGVIWHQSGPERRRQWGDSAVPWLGAVVEESDRRAFVLRFIGGGVLVAVGIIGVAAVYSPAQNVDAVLNGVIFALVGLAGVGVVTGPVLWRTWNQLRSEREGRIREQERAELAAMVHDQVLHTLALIQRNASDVKTVQRLARGQERSLRNWLYKPTASPTERFAAALEQAAAEVEDTFAITVEVVVVGDRETDERVGAIVAAAREALVNAARHAGVQTVSLYAEVEPEQVSVFVRDRGKGFDPDTVENHRHGVRGSIIGRMKRHGGRAEIRSEPGEGTEVRLILPISGSGSTAERDK</sequence>
<evidence type="ECO:0000313" key="8">
    <source>
        <dbReference type="Proteomes" id="UP000199405"/>
    </source>
</evidence>
<feature type="transmembrane region" description="Helical" evidence="4">
    <location>
        <begin position="64"/>
        <end position="85"/>
    </location>
</feature>
<evidence type="ECO:0000256" key="2">
    <source>
        <dbReference type="ARBA" id="ARBA00022777"/>
    </source>
</evidence>
<dbReference type="EMBL" id="FMCQ01000009">
    <property type="protein sequence ID" value="SCF06577.1"/>
    <property type="molecule type" value="Genomic_DNA"/>
</dbReference>
<organism evidence="7 8">
    <name type="scientific">Micromonospora tulbaghiae</name>
    <dbReference type="NCBI Taxonomy" id="479978"/>
    <lineage>
        <taxon>Bacteria</taxon>
        <taxon>Bacillati</taxon>
        <taxon>Actinomycetota</taxon>
        <taxon>Actinomycetes</taxon>
        <taxon>Micromonosporales</taxon>
        <taxon>Micromonosporaceae</taxon>
        <taxon>Micromonospora</taxon>
    </lineage>
</organism>
<dbReference type="PANTHER" id="PTHR24421:SF61">
    <property type="entry name" value="OXYGEN SENSOR HISTIDINE KINASE NREB"/>
    <property type="match status" value="1"/>
</dbReference>
<keyword evidence="4" id="KW-1133">Transmembrane helix</keyword>
<keyword evidence="2" id="KW-0418">Kinase</keyword>
<dbReference type="PANTHER" id="PTHR24421">
    <property type="entry name" value="NITRATE/NITRITE SENSOR PROTEIN NARX-RELATED"/>
    <property type="match status" value="1"/>
</dbReference>
<comment type="caution">
    <text evidence="7">The sequence shown here is derived from an EMBL/GenBank/DDBJ whole genome shotgun (WGS) entry which is preliminary data.</text>
</comment>
<reference evidence="7 8" key="1">
    <citation type="submission" date="2016-06" db="EMBL/GenBank/DDBJ databases">
        <authorList>
            <person name="Varghese N."/>
            <person name="Submissions Spin"/>
        </authorList>
    </citation>
    <scope>NUCLEOTIDE SEQUENCE [LARGE SCALE GENOMIC DNA]</scope>
    <source>
        <strain evidence="7 8">DSM 45142</strain>
    </source>
</reference>
<dbReference type="InterPro" id="IPR050482">
    <property type="entry name" value="Sensor_HK_TwoCompSys"/>
</dbReference>
<dbReference type="Pfam" id="PF02518">
    <property type="entry name" value="HATPase_c"/>
    <property type="match status" value="1"/>
</dbReference>
<feature type="domain" description="Phage shock protein PspC N-terminal" evidence="6">
    <location>
        <begin position="34"/>
        <end position="89"/>
    </location>
</feature>
<keyword evidence="4" id="KW-0472">Membrane</keyword>
<keyword evidence="1" id="KW-0808">Transferase</keyword>
<feature type="domain" description="Histidine kinase/HSP90-like ATPase" evidence="5">
    <location>
        <begin position="343"/>
        <end position="428"/>
    </location>
</feature>
<evidence type="ECO:0000313" key="7">
    <source>
        <dbReference type="EMBL" id="SCF06577.1"/>
    </source>
</evidence>
<gene>
    <name evidence="7" type="ORF">GA0070562_5756</name>
</gene>
<dbReference type="SUPFAM" id="SSF55874">
    <property type="entry name" value="ATPase domain of HSP90 chaperone/DNA topoisomerase II/histidine kinase"/>
    <property type="match status" value="1"/>
</dbReference>
<name>A0ABY0KSH2_9ACTN</name>
<keyword evidence="8" id="KW-1185">Reference proteome</keyword>